<feature type="chain" id="PRO_5037810458" evidence="3">
    <location>
        <begin position="26"/>
        <end position="2201"/>
    </location>
</feature>
<dbReference type="InterPro" id="IPR027954">
    <property type="entry name" value="Transcobalamin-like_C"/>
</dbReference>
<feature type="signal peptide" evidence="3">
    <location>
        <begin position="1"/>
        <end position="25"/>
    </location>
</feature>
<sequence length="2201" mass="239666">MKRKIASALIVVMLLSQFSMGFSFAESKQENEYIDNQNTVITENLENSEADAGNTEITDTVNTGEKEEADNRNGDQTTEPAENVKTEESVTKSAVTDIQSTENSDLGDETGTENADLEESVQMQLLSEEPVQPLSSLESQLEKVTEYYSQLGQNTKLSSPLEGVARFAVGERPSLEALKTASQMEAQYHLKYNEISDLTFGDGNSSDTLSETTDGVNAQTWLAQLVLDILAVGGDPADFQGHNYIHELLSSQSAETGFFTNIENNTNPKAADGLALLALNAYWRDAWPSYGEDKGKTVCIDEIMDCIVNKPTLAAANNPANYLLDEQNGFMNAAQWGLSKDFKNITFYNNFWLTQGLSLDSSEESKTDIGKLVTGLPTLKASGKAVYTAQCETMAAYIIAKLSAGQTVSDAEWQKLETFQIKDDQSTYIGQYIRTTSATSPNGEATAMAAIALDYGKRMESDATAKSAFLRLAEANPDADRTFVKEEEEQVFEDVADLKATIDSPDKTLSDIVQLIKDKEDTVSLVSSNEDIVSNEDKVVHPLEAGEPNATVQLKIIIKSGNCATVIRTKKFTIEPEDKNFPFERNIELLKQYYKHYPQDGSTKGINKSQQAYSVASLMNDTNLGGISYNTKFYGDNGYSSYNAIFNEPSVKAILDWIAMNKDPKQYIKEYPSTGLTEEADLIKEILSRQYDNGSFSPPSIDEAARYGYSRDSCVLYTLALESYFGGKEWGSENSGTKYGRIGAIKDILSHMIDVNDDAEVKKCEDINVEGGRVLAYLDANNYDSIGFKVNGGLLSESMEVILFSRWLNDDTEVTVKDGEKKPLKEFAQKEVDGLLKTLKWLSDNESILTRNNYTTIDYAYYISALIASGNKDKVDEYGLWDKLRNARAKDGSYYSSPAQGELIGDNATMAVAMAMGDYQNGKAILTSMTYDASTLSDAEAVQKDIVNIKLPSTATENIALPVKGYYGSTISWESSNPDVINPVTGIVARPEQSQMDAVVSLTATIKRGGASEVKTFLIKIPAKTNVNNENGTADYDALSIPLFVTEDIGLSATGQKGSSIVWESSNPAAITNEGKVTLGDTDTKVTLTATVTNGTFIKVKEFQVTVPKQITDSVLDKAMAQFRSYYNENRNLTGSYWDVFAAKAVLGDSFKDYNFKVFDVKSHKPNATWQGTDYGAVVLQILAQGDNPYDYQGVNYVGKLQNYADENPSWGPFACPIWVGMALDAAGADPTGHKYNRVGATARFLSYLTDLDYGPDMAGWALVPLATSISQGVEVDTDQINTFIETMKNKQEPTGVNTGLFNTYTEPGYVMTLSTGCVACGFSALKNVGASGVDLISDDWKVSGTGPLEAIYNQEIEGKSNVSTQFIIAFGDTYYGDSVWRRVGVKPEQLEEIIKKAEPLVTDGDTKYTVKSFNALKNAYQTALAVKSDANKMKNYYFGQSYFNLRDAIDGLKEKGTAALTIYGQTGNKILDQASISKVGSLLEVLQEAALENGISITSKDNKIAELGGIKADSKGQWYVYKQTSDGDGIRITEPLDQYNVEEGTSLVLKYCEDTSSLSANASLNQHLVYDAAQSLKINGAINAQNEVTGDIVLTNTGLFGTSVTWLPNKLFAIDENGKVTRDAKEDISVVLTAKIYLNGTSTEKQFTVKVKSLNGDSPVTPTVKNAYIRIAGPVGEKWSGKYDKTAIEIESGETAFSLLEKTGASLNVDKNTKYGVYVRGINGLSEFDKGSESGWLYRVNGKFPDHSAALERVYENDYVEWLYTKDLGRDVGGYVAGVGGSVTEKTQKNANSVSVTMPVTASINNATKEAKAVLNAADITKALKEVQDKVKAAQQDGNSDVVSVLRINVSADSQAASVETTIPKASVSSLNNGVDQISIITGIGEVTIDKDIIKALANGITGDLKITIAKTDAGSAIAKISGVTNDVKAKLEGRPIYEFTAQKGDQTVSELGGIAISTVPYSLGTGELSDAVVAYWVKPDGNLEVIKNGHMTDDNKYFTMENNHWSTYAIGYNEVKFTDTASHWAKNNILYLAARDIIRGKGTDVFSPNSQITRSEFVQILANMSGDNLSKYNTSQFADVSENAWYAKAIDWAVENGIAGGTGNDTFSPNANITRQDMSVMISKYAANISKNTLQSTNDEVKFADDYEIASYAKDAVTAMQKAGIINGVKNNLGSYSFNPKSNATRAEATTMIANYMKQ</sequence>
<feature type="domain" description="SLH" evidence="4">
    <location>
        <begin position="2075"/>
        <end position="2138"/>
    </location>
</feature>
<proteinExistence type="predicted"/>
<dbReference type="InterPro" id="IPR051465">
    <property type="entry name" value="Cell_Envelope_Struct_Comp"/>
</dbReference>
<dbReference type="Proteomes" id="UP000664545">
    <property type="component" value="Unassembled WGS sequence"/>
</dbReference>
<evidence type="ECO:0000259" key="4">
    <source>
        <dbReference type="PROSITE" id="PS51272"/>
    </source>
</evidence>
<evidence type="ECO:0000256" key="2">
    <source>
        <dbReference type="SAM" id="MobiDB-lite"/>
    </source>
</evidence>
<keyword evidence="3" id="KW-0732">Signal</keyword>
<feature type="compositionally biased region" description="Basic and acidic residues" evidence="2">
    <location>
        <begin position="64"/>
        <end position="73"/>
    </location>
</feature>
<dbReference type="EMBL" id="JAFJZZ010000007">
    <property type="protein sequence ID" value="MBN7774215.1"/>
    <property type="molecule type" value="Genomic_DNA"/>
</dbReference>
<dbReference type="PANTHER" id="PTHR43308:SF5">
    <property type="entry name" value="S-LAYER PROTEIN _ PEPTIDOGLYCAN ENDO-BETA-N-ACETYLGLUCOSAMINIDASE"/>
    <property type="match status" value="1"/>
</dbReference>
<dbReference type="Pfam" id="PF00395">
    <property type="entry name" value="SLH"/>
    <property type="match status" value="3"/>
</dbReference>
<dbReference type="PANTHER" id="PTHR43308">
    <property type="entry name" value="OUTER MEMBRANE PROTEIN ALPHA-RELATED"/>
    <property type="match status" value="1"/>
</dbReference>
<name>A0A939DAN9_CLOAM</name>
<dbReference type="Gene3D" id="2.170.130.30">
    <property type="match status" value="1"/>
</dbReference>
<dbReference type="Pfam" id="PF14478">
    <property type="entry name" value="DUF4430"/>
    <property type="match status" value="1"/>
</dbReference>
<evidence type="ECO:0000313" key="5">
    <source>
        <dbReference type="EMBL" id="MBN7774215.1"/>
    </source>
</evidence>
<dbReference type="RefSeq" id="WP_206583054.1">
    <property type="nucleotide sequence ID" value="NZ_JAFJZZ010000007.1"/>
</dbReference>
<accession>A0A939DAN9</accession>
<dbReference type="InterPro" id="IPR046780">
    <property type="entry name" value="aBig_2"/>
</dbReference>
<feature type="domain" description="SLH" evidence="4">
    <location>
        <begin position="2014"/>
        <end position="2073"/>
    </location>
</feature>
<organism evidence="5 6">
    <name type="scientific">Clostridium aminobutyricum</name>
    <dbReference type="NCBI Taxonomy" id="33953"/>
    <lineage>
        <taxon>Bacteria</taxon>
        <taxon>Bacillati</taxon>
        <taxon>Bacillota</taxon>
        <taxon>Clostridia</taxon>
        <taxon>Eubacteriales</taxon>
        <taxon>Clostridiaceae</taxon>
        <taxon>Clostridium</taxon>
    </lineage>
</organism>
<comment type="caution">
    <text evidence="5">The sequence shown here is derived from an EMBL/GenBank/DDBJ whole genome shotgun (WGS) entry which is preliminary data.</text>
</comment>
<feature type="compositionally biased region" description="Polar residues" evidence="2">
    <location>
        <begin position="91"/>
        <end position="104"/>
    </location>
</feature>
<reference evidence="5" key="1">
    <citation type="submission" date="2021-02" db="EMBL/GenBank/DDBJ databases">
        <title>Abyssanaerobacter marinus gen.nov., sp., nov, anaerobic bacterium isolated from the Onnuri vent field of Indian Ocean and suggestion of Mogibacteriaceae fam. nov., and proposal of reclassification of ambiguous this family's genus member.</title>
        <authorList>
            <person name="Kim Y.J."/>
            <person name="Yang J.-A."/>
        </authorList>
    </citation>
    <scope>NUCLEOTIDE SEQUENCE</scope>
    <source>
        <strain evidence="5">DSM 2634</strain>
    </source>
</reference>
<dbReference type="Pfam" id="PF20578">
    <property type="entry name" value="aBig_2"/>
    <property type="match status" value="3"/>
</dbReference>
<gene>
    <name evidence="5" type="ORF">JYB65_12680</name>
</gene>
<feature type="region of interest" description="Disordered" evidence="2">
    <location>
        <begin position="45"/>
        <end position="113"/>
    </location>
</feature>
<keyword evidence="6" id="KW-1185">Reference proteome</keyword>
<protein>
    <submittedName>
        <fullName evidence="5">S-layer homology domain-containing protein</fullName>
    </submittedName>
</protein>
<evidence type="ECO:0000313" key="6">
    <source>
        <dbReference type="Proteomes" id="UP000664545"/>
    </source>
</evidence>
<dbReference type="PROSITE" id="PS51272">
    <property type="entry name" value="SLH"/>
    <property type="match status" value="3"/>
</dbReference>
<dbReference type="InterPro" id="IPR001119">
    <property type="entry name" value="SLH_dom"/>
</dbReference>
<evidence type="ECO:0000256" key="1">
    <source>
        <dbReference type="ARBA" id="ARBA00022737"/>
    </source>
</evidence>
<keyword evidence="1" id="KW-0677">Repeat</keyword>
<feature type="domain" description="SLH" evidence="4">
    <location>
        <begin position="2142"/>
        <end position="2201"/>
    </location>
</feature>
<evidence type="ECO:0000256" key="3">
    <source>
        <dbReference type="SAM" id="SignalP"/>
    </source>
</evidence>